<accession>A0A0F9PCQ6</accession>
<evidence type="ECO:0000313" key="1">
    <source>
        <dbReference type="EMBL" id="KKN27924.1"/>
    </source>
</evidence>
<gene>
    <name evidence="1" type="ORF">LCGC14_0859480</name>
</gene>
<dbReference type="AlphaFoldDB" id="A0A0F9PCQ6"/>
<proteinExistence type="predicted"/>
<organism evidence="1">
    <name type="scientific">marine sediment metagenome</name>
    <dbReference type="NCBI Taxonomy" id="412755"/>
    <lineage>
        <taxon>unclassified sequences</taxon>
        <taxon>metagenomes</taxon>
        <taxon>ecological metagenomes</taxon>
    </lineage>
</organism>
<protein>
    <recommendedName>
        <fullName evidence="2">IPT/TIG domain-containing protein</fullName>
    </recommendedName>
</protein>
<evidence type="ECO:0008006" key="2">
    <source>
        <dbReference type="Google" id="ProtNLM"/>
    </source>
</evidence>
<dbReference type="EMBL" id="LAZR01002604">
    <property type="protein sequence ID" value="KKN27924.1"/>
    <property type="molecule type" value="Genomic_DNA"/>
</dbReference>
<comment type="caution">
    <text evidence="1">The sequence shown here is derived from an EMBL/GenBank/DDBJ whole genome shotgun (WGS) entry which is preliminary data.</text>
</comment>
<sequence length="117" mass="12393">MAYTELAVQSPTIAGVIPADVAATLTDGNRFINTGREFILLKNGGGVNPCIVTIPTPQTVKNLTIQDPTVSVAIGVEKIIGPFPPELYNNPAGGTDPNEVYVEYDQVTSCTVSVFRV</sequence>
<reference evidence="1" key="1">
    <citation type="journal article" date="2015" name="Nature">
        <title>Complex archaea that bridge the gap between prokaryotes and eukaryotes.</title>
        <authorList>
            <person name="Spang A."/>
            <person name="Saw J.H."/>
            <person name="Jorgensen S.L."/>
            <person name="Zaremba-Niedzwiedzka K."/>
            <person name="Martijn J."/>
            <person name="Lind A.E."/>
            <person name="van Eijk R."/>
            <person name="Schleper C."/>
            <person name="Guy L."/>
            <person name="Ettema T.J."/>
        </authorList>
    </citation>
    <scope>NUCLEOTIDE SEQUENCE</scope>
</reference>
<name>A0A0F9PCQ6_9ZZZZ</name>